<organism evidence="2 3">
    <name type="scientific">Prorocentrum cordatum</name>
    <dbReference type="NCBI Taxonomy" id="2364126"/>
    <lineage>
        <taxon>Eukaryota</taxon>
        <taxon>Sar</taxon>
        <taxon>Alveolata</taxon>
        <taxon>Dinophyceae</taxon>
        <taxon>Prorocentrales</taxon>
        <taxon>Prorocentraceae</taxon>
        <taxon>Prorocentrum</taxon>
    </lineage>
</organism>
<evidence type="ECO:0000313" key="3">
    <source>
        <dbReference type="Proteomes" id="UP001189429"/>
    </source>
</evidence>
<proteinExistence type="predicted"/>
<feature type="compositionally biased region" description="Low complexity" evidence="1">
    <location>
        <begin position="191"/>
        <end position="207"/>
    </location>
</feature>
<evidence type="ECO:0000256" key="1">
    <source>
        <dbReference type="SAM" id="MobiDB-lite"/>
    </source>
</evidence>
<dbReference type="Proteomes" id="UP001189429">
    <property type="component" value="Unassembled WGS sequence"/>
</dbReference>
<feature type="compositionally biased region" description="Polar residues" evidence="1">
    <location>
        <begin position="38"/>
        <end position="72"/>
    </location>
</feature>
<feature type="non-terminal residue" evidence="2">
    <location>
        <position position="1"/>
    </location>
</feature>
<feature type="region of interest" description="Disordered" evidence="1">
    <location>
        <begin position="191"/>
        <end position="217"/>
    </location>
</feature>
<protein>
    <recommendedName>
        <fullName evidence="4">C3H1-type domain-containing protein</fullName>
    </recommendedName>
</protein>
<name>A0ABN9W840_9DINO</name>
<sequence length="227" mass="23158">QLQALLGGLCERQLRGPGQPPRRAGHAAGGVAAHAAESGSQRGSQIGSDFSGQGHQLSTGYAGSSSSLTDSFTGPVEAGRACTEAAAPEGLSSLGASLHGLGHCTPCKFIRSLRGCRDGSMCRLCHEPHEELSRSGVRKAARAIALQRRAMIEKAEAAAAAAVPARPPEDYEEVSAAPWLRHNFSYAPRPGGALSTSSASTSVPGSGASSGHGSGEGPPLYCRVFSL</sequence>
<reference evidence="2" key="1">
    <citation type="submission" date="2023-10" db="EMBL/GenBank/DDBJ databases">
        <authorList>
            <person name="Chen Y."/>
            <person name="Shah S."/>
            <person name="Dougan E. K."/>
            <person name="Thang M."/>
            <person name="Chan C."/>
        </authorList>
    </citation>
    <scope>NUCLEOTIDE SEQUENCE [LARGE SCALE GENOMIC DNA]</scope>
</reference>
<keyword evidence="3" id="KW-1185">Reference proteome</keyword>
<evidence type="ECO:0000313" key="2">
    <source>
        <dbReference type="EMBL" id="CAK0881846.1"/>
    </source>
</evidence>
<dbReference type="EMBL" id="CAUYUJ010018236">
    <property type="protein sequence ID" value="CAK0881846.1"/>
    <property type="molecule type" value="Genomic_DNA"/>
</dbReference>
<accession>A0ABN9W840</accession>
<comment type="caution">
    <text evidence="2">The sequence shown here is derived from an EMBL/GenBank/DDBJ whole genome shotgun (WGS) entry which is preliminary data.</text>
</comment>
<evidence type="ECO:0008006" key="4">
    <source>
        <dbReference type="Google" id="ProtNLM"/>
    </source>
</evidence>
<gene>
    <name evidence="2" type="ORF">PCOR1329_LOCUS64559</name>
</gene>
<feature type="region of interest" description="Disordered" evidence="1">
    <location>
        <begin position="12"/>
        <end position="74"/>
    </location>
</feature>